<dbReference type="Proteomes" id="UP000217648">
    <property type="component" value="Unassembled WGS sequence"/>
</dbReference>
<reference evidence="1" key="2">
    <citation type="submission" date="2020-08" db="EMBL/GenBank/DDBJ databases">
        <title>Genomic evolution and epidemiology of Klebsiella pneumoniae from a major hospital in Beijing, China, over a fifteen-year period: dissemination of known and novel high-risk clones.</title>
        <authorList>
            <person name="Palmieri M."/>
        </authorList>
    </citation>
    <scope>NUCLEOTIDE SEQUENCE</scope>
    <source>
        <strain evidence="1">K7050</strain>
    </source>
</reference>
<dbReference type="EMBL" id="JACNQW010000059">
    <property type="protein sequence ID" value="MBC5049120.1"/>
    <property type="molecule type" value="Genomic_DNA"/>
</dbReference>
<evidence type="ECO:0000313" key="3">
    <source>
        <dbReference type="Proteomes" id="UP000217648"/>
    </source>
</evidence>
<proteinExistence type="predicted"/>
<gene>
    <name evidence="2" type="ORF">CP911_29120</name>
    <name evidence="1" type="ORF">H8L09_27780</name>
</gene>
<reference evidence="2 3" key="1">
    <citation type="submission" date="2017-09" db="EMBL/GenBank/DDBJ databases">
        <title>Mdr eskape-Ghana.</title>
        <authorList>
            <person name="Agyepong N."/>
            <person name="Janice J."/>
            <person name="Samuelsen O."/>
            <person name="Owusu-Ofori A."/>
            <person name="Sundsfjord A."/>
            <person name="Essack S."/>
            <person name="Pedersen T."/>
        </authorList>
    </citation>
    <scope>NUCLEOTIDE SEQUENCE [LARGE SCALE GENOMIC DNA]</scope>
    <source>
        <strain evidence="2 3">46</strain>
    </source>
</reference>
<name>A0A2A5MBH0_9ENTR</name>
<organism evidence="2 3">
    <name type="scientific">Klebsiella quasipneumoniae</name>
    <dbReference type="NCBI Taxonomy" id="1463165"/>
    <lineage>
        <taxon>Bacteria</taxon>
        <taxon>Pseudomonadati</taxon>
        <taxon>Pseudomonadota</taxon>
        <taxon>Gammaproteobacteria</taxon>
        <taxon>Enterobacterales</taxon>
        <taxon>Enterobacteriaceae</taxon>
        <taxon>Klebsiella/Raoultella group</taxon>
        <taxon>Klebsiella</taxon>
        <taxon>Klebsiella pneumoniae complex</taxon>
    </lineage>
</organism>
<protein>
    <submittedName>
        <fullName evidence="2">Uncharacterized protein</fullName>
    </submittedName>
</protein>
<dbReference type="AlphaFoldDB" id="A0A2A5MBH0"/>
<accession>A0A2A5MBH0</accession>
<evidence type="ECO:0000313" key="2">
    <source>
        <dbReference type="EMBL" id="PCM58175.1"/>
    </source>
</evidence>
<comment type="caution">
    <text evidence="2">The sequence shown here is derived from an EMBL/GenBank/DDBJ whole genome shotgun (WGS) entry which is preliminary data.</text>
</comment>
<evidence type="ECO:0000313" key="1">
    <source>
        <dbReference type="EMBL" id="MBC5049120.1"/>
    </source>
</evidence>
<dbReference type="Proteomes" id="UP000646540">
    <property type="component" value="Unassembled WGS sequence"/>
</dbReference>
<dbReference type="EMBL" id="NXHG01000071">
    <property type="protein sequence ID" value="PCM58175.1"/>
    <property type="molecule type" value="Genomic_DNA"/>
</dbReference>
<sequence>MSFCPAPYRAGGSHQGVEKSRFLTGVCEADPARRLYKVAVSGGNTFLSAKERFRVQVCFKNAITHPDEDRLLAELLTVHHFLADTSILWYMEQKTYACSTTWATTSTWLPDIYQRQASTPNVVKIIKFMHARFPGLKTVVETNEQGYEQALTSVDFEIPYWPVLPKFDADIGTIQVTISGMIRYTETMSNKNCKSPLDLMIKSFKSGLIPIEKMPLSKTERLMPLDMKAVGLIFTHATWPRFRYIFVPDEAGIMKLVNVVKLRLKPLDEK</sequence>